<name>A0ABX9GID7_9BURK</name>
<dbReference type="Proteomes" id="UP000252124">
    <property type="component" value="Unassembled WGS sequence"/>
</dbReference>
<sequence>MLITVLFVKQNDHYLVGDPDNLQPWVPANPEALAALHTLVTVPGWRIEVANSGGVSKARSAEYQRLVNTARAIQAACPSLARELLRGLGSKRQGDGRLLWRYDKAGALVRIETALAGRMEEIISAIDQRVA</sequence>
<dbReference type="EMBL" id="QNRM01000002">
    <property type="protein sequence ID" value="RBP22615.1"/>
    <property type="molecule type" value="Genomic_DNA"/>
</dbReference>
<evidence type="ECO:0000313" key="2">
    <source>
        <dbReference type="Proteomes" id="UP000252124"/>
    </source>
</evidence>
<protein>
    <submittedName>
        <fullName evidence="1">Uncharacterized protein</fullName>
    </submittedName>
</protein>
<reference evidence="1 2" key="1">
    <citation type="submission" date="2018-06" db="EMBL/GenBank/DDBJ databases">
        <title>Genomic Encyclopedia of Type Strains, Phase III (KMG-III): the genomes of soil and plant-associated and newly described type strains.</title>
        <authorList>
            <person name="Whitman W."/>
        </authorList>
    </citation>
    <scope>NUCLEOTIDE SEQUENCE [LARGE SCALE GENOMIC DNA]</scope>
    <source>
        <strain evidence="1 2">CECT 7342</strain>
    </source>
</reference>
<keyword evidence="2" id="KW-1185">Reference proteome</keyword>
<evidence type="ECO:0000313" key="1">
    <source>
        <dbReference type="EMBL" id="RBP22615.1"/>
    </source>
</evidence>
<accession>A0ABX9GID7</accession>
<organism evidence="1 2">
    <name type="scientific">Achromobacter marplatensis</name>
    <dbReference type="NCBI Taxonomy" id="470868"/>
    <lineage>
        <taxon>Bacteria</taxon>
        <taxon>Pseudomonadati</taxon>
        <taxon>Pseudomonadota</taxon>
        <taxon>Betaproteobacteria</taxon>
        <taxon>Burkholderiales</taxon>
        <taxon>Alcaligenaceae</taxon>
        <taxon>Achromobacter</taxon>
    </lineage>
</organism>
<proteinExistence type="predicted"/>
<gene>
    <name evidence="1" type="ORF">DFP87_102357</name>
</gene>
<dbReference type="RefSeq" id="WP_143219540.1">
    <property type="nucleotide sequence ID" value="NZ_CADIJU010000004.1"/>
</dbReference>
<comment type="caution">
    <text evidence="1">The sequence shown here is derived from an EMBL/GenBank/DDBJ whole genome shotgun (WGS) entry which is preliminary data.</text>
</comment>
<dbReference type="GeneID" id="99730884"/>